<dbReference type="OrthoDB" id="9808254at2"/>
<keyword evidence="3" id="KW-1185">Reference proteome</keyword>
<dbReference type="RefSeq" id="WP_107975377.1">
    <property type="nucleotide sequence ID" value="NZ_BMEZ01000006.1"/>
</dbReference>
<proteinExistence type="predicted"/>
<dbReference type="EMBL" id="QBKN01000006">
    <property type="protein sequence ID" value="PTX49763.1"/>
    <property type="molecule type" value="Genomic_DNA"/>
</dbReference>
<accession>A0A2T6B161</accession>
<sequence length="237" mass="25928">MSFAPSRIAVACFAAFSATLPGAAIAGDDPVVVELFTSQGCSACPPADELLGELVDRDDVLPLALHVDYWDYLGWKDRFASAAYSERQKGYARRAHRRTVYTPEMIVDGETALMGTKPMHLADLIGKHADQPEEVDLQVRREGTMLVISLRSLTEDLPRCDIHLVTYTPNETVAIERGENAGKEISYSHIVRDWKVVGGWDGESEIELTAEAAADRPVAVLVQGEGFGPIFAAARLR</sequence>
<reference evidence="2 3" key="1">
    <citation type="submission" date="2018-04" db="EMBL/GenBank/DDBJ databases">
        <title>Genomic Encyclopedia of Archaeal and Bacterial Type Strains, Phase II (KMG-II): from individual species to whole genera.</title>
        <authorList>
            <person name="Goeker M."/>
        </authorList>
    </citation>
    <scope>NUCLEOTIDE SEQUENCE [LARGE SCALE GENOMIC DNA]</scope>
    <source>
        <strain evidence="2 3">DSM 29329</strain>
    </source>
</reference>
<dbReference type="InterPro" id="IPR036249">
    <property type="entry name" value="Thioredoxin-like_sf"/>
</dbReference>
<gene>
    <name evidence="2" type="ORF">C8N44_106141</name>
</gene>
<dbReference type="PANTHER" id="PTHR36057">
    <property type="match status" value="1"/>
</dbReference>
<evidence type="ECO:0000313" key="2">
    <source>
        <dbReference type="EMBL" id="PTX49763.1"/>
    </source>
</evidence>
<dbReference type="PANTHER" id="PTHR36057:SF1">
    <property type="entry name" value="LIPOPROTEIN LIPID ATTACHMENT SITE-LIKE PROTEIN, PUTATIVE (DUF1223)-RELATED"/>
    <property type="match status" value="1"/>
</dbReference>
<evidence type="ECO:0000313" key="3">
    <source>
        <dbReference type="Proteomes" id="UP000244069"/>
    </source>
</evidence>
<evidence type="ECO:0000256" key="1">
    <source>
        <dbReference type="SAM" id="SignalP"/>
    </source>
</evidence>
<feature type="chain" id="PRO_5015650420" description="DUF1223 domain-containing protein" evidence="1">
    <location>
        <begin position="27"/>
        <end position="237"/>
    </location>
</feature>
<name>A0A2T6B161_9RHOB</name>
<dbReference type="AlphaFoldDB" id="A0A2T6B161"/>
<feature type="signal peptide" evidence="1">
    <location>
        <begin position="1"/>
        <end position="26"/>
    </location>
</feature>
<protein>
    <recommendedName>
        <fullName evidence="4">DUF1223 domain-containing protein</fullName>
    </recommendedName>
</protein>
<dbReference type="SUPFAM" id="SSF52833">
    <property type="entry name" value="Thioredoxin-like"/>
    <property type="match status" value="1"/>
</dbReference>
<comment type="caution">
    <text evidence="2">The sequence shown here is derived from an EMBL/GenBank/DDBJ whole genome shotgun (WGS) entry which is preliminary data.</text>
</comment>
<keyword evidence="1" id="KW-0732">Signal</keyword>
<dbReference type="Pfam" id="PF06764">
    <property type="entry name" value="DUF1223"/>
    <property type="match status" value="1"/>
</dbReference>
<evidence type="ECO:0008006" key="4">
    <source>
        <dbReference type="Google" id="ProtNLM"/>
    </source>
</evidence>
<organism evidence="2 3">
    <name type="scientific">Allosediminivita pacifica</name>
    <dbReference type="NCBI Taxonomy" id="1267769"/>
    <lineage>
        <taxon>Bacteria</taxon>
        <taxon>Pseudomonadati</taxon>
        <taxon>Pseudomonadota</taxon>
        <taxon>Alphaproteobacteria</taxon>
        <taxon>Rhodobacterales</taxon>
        <taxon>Paracoccaceae</taxon>
        <taxon>Allosediminivita</taxon>
    </lineage>
</organism>
<dbReference type="Proteomes" id="UP000244069">
    <property type="component" value="Unassembled WGS sequence"/>
</dbReference>
<dbReference type="InterPro" id="IPR010634">
    <property type="entry name" value="DUF1223"/>
</dbReference>